<dbReference type="GeneID" id="10278483"/>
<gene>
    <name evidence="1" type="ordered locus">Metbo_2022</name>
</gene>
<dbReference type="Proteomes" id="UP000007490">
    <property type="component" value="Chromosome"/>
</dbReference>
<organism evidence="1 2">
    <name type="scientific">Methanobacterium lacus (strain AL-21)</name>
    <dbReference type="NCBI Taxonomy" id="877455"/>
    <lineage>
        <taxon>Archaea</taxon>
        <taxon>Methanobacteriati</taxon>
        <taxon>Methanobacteriota</taxon>
        <taxon>Methanomada group</taxon>
        <taxon>Methanobacteria</taxon>
        <taxon>Methanobacteriales</taxon>
        <taxon>Methanobacteriaceae</taxon>
        <taxon>Methanobacterium</taxon>
    </lineage>
</organism>
<dbReference type="RefSeq" id="WP_013645592.1">
    <property type="nucleotide sequence ID" value="NC_015216.1"/>
</dbReference>
<name>F0TBH2_METLA</name>
<proteinExistence type="predicted"/>
<reference evidence="2" key="1">
    <citation type="submission" date="2011-02" db="EMBL/GenBank/DDBJ databases">
        <title>Complete sequence of Methanobacterium sp. AL-21.</title>
        <authorList>
            <consortium name="US DOE Joint Genome Institute"/>
            <person name="Lucas S."/>
            <person name="Copeland A."/>
            <person name="Lapidus A."/>
            <person name="Cheng J.-F."/>
            <person name="Goodwin L."/>
            <person name="Pitluck S."/>
            <person name="Chertkov O."/>
            <person name="Detter J.C."/>
            <person name="Han C."/>
            <person name="Tapia R."/>
            <person name="Land M."/>
            <person name="Hauser L."/>
            <person name="Kyrpides N."/>
            <person name="Ivanova N."/>
            <person name="Mikhailova N."/>
            <person name="Pagani I."/>
            <person name="Cadillo-Quiroz H."/>
            <person name="Imachi H."/>
            <person name="Zinder S."/>
            <person name="Liu W."/>
            <person name="Woyke T."/>
        </authorList>
    </citation>
    <scope>NUCLEOTIDE SEQUENCE [LARGE SCALE GENOMIC DNA]</scope>
    <source>
        <strain evidence="2">AL-21</strain>
    </source>
</reference>
<dbReference type="OrthoDB" id="71341at2157"/>
<evidence type="ECO:0008006" key="3">
    <source>
        <dbReference type="Google" id="ProtNLM"/>
    </source>
</evidence>
<dbReference type="eggNOG" id="arCOG03597">
    <property type="taxonomic scope" value="Archaea"/>
</dbReference>
<dbReference type="HOGENOM" id="CLU_157711_1_0_2"/>
<protein>
    <recommendedName>
        <fullName evidence="3">DUF2769 domain-containing protein</fullName>
    </recommendedName>
</protein>
<sequence length="105" mass="12258">MQQIEFSMENIKRCLCSVCDVQKRSECVKDRQKLMLLIKNQDLDSPMMMGPDKVPGLYCSTGKAVCQDLDTHEICKCDECPVWMEFSLDKFENNRYFCENGKFKP</sequence>
<keyword evidence="2" id="KW-1185">Reference proteome</keyword>
<evidence type="ECO:0000313" key="2">
    <source>
        <dbReference type="Proteomes" id="UP000007490"/>
    </source>
</evidence>
<reference evidence="1 2" key="2">
    <citation type="journal article" date="2014" name="Int. J. Syst. Evol. Microbiol.">
        <title>Methanobacterium paludis sp. nov. and a novel strain of Methanobacterium lacus isolated from northern peatlands.</title>
        <authorList>
            <person name="Cadillo-Quiroz H."/>
            <person name="Brauer S.L."/>
            <person name="Goodson N."/>
            <person name="Yavitt J.B."/>
            <person name="Zinder S.H."/>
        </authorList>
    </citation>
    <scope>NUCLEOTIDE SEQUENCE [LARGE SCALE GENOMIC DNA]</scope>
    <source>
        <strain evidence="1 2">AL-21</strain>
    </source>
</reference>
<evidence type="ECO:0000313" key="1">
    <source>
        <dbReference type="EMBL" id="ADZ10241.1"/>
    </source>
</evidence>
<dbReference type="AlphaFoldDB" id="F0TBH2"/>
<dbReference type="EMBL" id="CP002551">
    <property type="protein sequence ID" value="ADZ10241.1"/>
    <property type="molecule type" value="Genomic_DNA"/>
</dbReference>
<dbReference type="KEGG" id="mel:Metbo_2022"/>
<accession>F0TBH2</accession>